<reference evidence="1 2" key="1">
    <citation type="submission" date="2021-08" db="EMBL/GenBank/DDBJ databases">
        <title>Draft genome sequence of Spirulina subsalsa with high tolerance to salinity and hype-accumulation of phycocyanin.</title>
        <authorList>
            <person name="Pei H."/>
            <person name="Jiang L."/>
        </authorList>
    </citation>
    <scope>NUCLEOTIDE SEQUENCE [LARGE SCALE GENOMIC DNA]</scope>
    <source>
        <strain evidence="1 2">FACHB-351</strain>
    </source>
</reference>
<evidence type="ECO:0000313" key="2">
    <source>
        <dbReference type="Proteomes" id="UP001526426"/>
    </source>
</evidence>
<protein>
    <submittedName>
        <fullName evidence="1">Uncharacterized protein</fullName>
    </submittedName>
</protein>
<dbReference type="Proteomes" id="UP001526426">
    <property type="component" value="Unassembled WGS sequence"/>
</dbReference>
<organism evidence="1 2">
    <name type="scientific">Spirulina subsalsa FACHB-351</name>
    <dbReference type="NCBI Taxonomy" id="234711"/>
    <lineage>
        <taxon>Bacteria</taxon>
        <taxon>Bacillati</taxon>
        <taxon>Cyanobacteriota</taxon>
        <taxon>Cyanophyceae</taxon>
        <taxon>Spirulinales</taxon>
        <taxon>Spirulinaceae</taxon>
        <taxon>Spirulina</taxon>
    </lineage>
</organism>
<evidence type="ECO:0000313" key="1">
    <source>
        <dbReference type="EMBL" id="MCW6035626.1"/>
    </source>
</evidence>
<accession>A0ABT3L2A2</accession>
<gene>
    <name evidence="1" type="ORF">K4A83_04980</name>
</gene>
<dbReference type="EMBL" id="JAIHOM010000017">
    <property type="protein sequence ID" value="MCW6035626.1"/>
    <property type="molecule type" value="Genomic_DNA"/>
</dbReference>
<comment type="caution">
    <text evidence="1">The sequence shown here is derived from an EMBL/GenBank/DDBJ whole genome shotgun (WGS) entry which is preliminary data.</text>
</comment>
<proteinExistence type="predicted"/>
<sequence length="84" mass="9583">MITVQELIEHLQKYDPKMRVVIAGYYSGYNDILTIYPICLQLNTQRHPCKGAHSLAPLNLPKNQQISAIFLGGYNPHYLLDKTP</sequence>
<keyword evidence="2" id="KW-1185">Reference proteome</keyword>
<dbReference type="RefSeq" id="WP_265263335.1">
    <property type="nucleotide sequence ID" value="NZ_JAIHOM010000017.1"/>
</dbReference>
<name>A0ABT3L2A2_9CYAN</name>